<dbReference type="PANTHER" id="PTHR46719">
    <property type="entry name" value="TRANSCRIPTION FACTOR C2H2 FAMILY-RELATED"/>
    <property type="match status" value="1"/>
</dbReference>
<evidence type="ECO:0000256" key="1">
    <source>
        <dbReference type="PROSITE-ProRule" id="PRU00175"/>
    </source>
</evidence>
<dbReference type="InterPro" id="IPR013083">
    <property type="entry name" value="Znf_RING/FYVE/PHD"/>
</dbReference>
<proteinExistence type="predicted"/>
<evidence type="ECO:0000256" key="2">
    <source>
        <dbReference type="SAM" id="MobiDB-lite"/>
    </source>
</evidence>
<reference evidence="5" key="1">
    <citation type="submission" date="2022-04" db="EMBL/GenBank/DDBJ databases">
        <title>Carnegiea gigantea Genome sequencing and assembly v2.</title>
        <authorList>
            <person name="Copetti D."/>
            <person name="Sanderson M.J."/>
            <person name="Burquez A."/>
            <person name="Wojciechowski M.F."/>
        </authorList>
    </citation>
    <scope>NUCLEOTIDE SEQUENCE</scope>
    <source>
        <strain evidence="5">SGP5-SGP5p</strain>
        <tissue evidence="5">Aerial part</tissue>
    </source>
</reference>
<evidence type="ECO:0000313" key="6">
    <source>
        <dbReference type="Proteomes" id="UP001153076"/>
    </source>
</evidence>
<keyword evidence="3" id="KW-1133">Transmembrane helix</keyword>
<dbReference type="CDD" id="cd16454">
    <property type="entry name" value="RING-H2_PA-TM-RING"/>
    <property type="match status" value="1"/>
</dbReference>
<name>A0A9Q1H0X1_9CARY</name>
<feature type="region of interest" description="Disordered" evidence="2">
    <location>
        <begin position="1"/>
        <end position="22"/>
    </location>
</feature>
<keyword evidence="6" id="KW-1185">Reference proteome</keyword>
<dbReference type="InterPro" id="IPR045899">
    <property type="entry name" value="ATL71-like"/>
</dbReference>
<feature type="compositionally biased region" description="Polar residues" evidence="2">
    <location>
        <begin position="1"/>
        <end position="14"/>
    </location>
</feature>
<keyword evidence="1" id="KW-0862">Zinc</keyword>
<sequence>MTSTIRITNHSDGSYSGLEDDNSPPPMGSFGYGVGLSIGVLVLITTITLAAYFCARDNDSNPTSNGEQTNSNQSQCVIEVEEGIDEATLKTYPKYTYSSMIKNEKINALSTTTETCCSICLVDYKGDDIIRALPECCHVFHVKCVDPWLRLHPTCPVCRTSPLPSPLSTPLAEEKIEMSHDPYNKSKNPKWLRDGIKLQPFIML</sequence>
<keyword evidence="3" id="KW-0812">Transmembrane</keyword>
<dbReference type="PROSITE" id="PS50089">
    <property type="entry name" value="ZF_RING_2"/>
    <property type="match status" value="1"/>
</dbReference>
<feature type="transmembrane region" description="Helical" evidence="3">
    <location>
        <begin position="30"/>
        <end position="55"/>
    </location>
</feature>
<dbReference type="Gene3D" id="3.30.40.10">
    <property type="entry name" value="Zinc/RING finger domain, C3HC4 (zinc finger)"/>
    <property type="match status" value="1"/>
</dbReference>
<gene>
    <name evidence="5" type="ORF">Cgig2_009972</name>
</gene>
<dbReference type="Pfam" id="PF13639">
    <property type="entry name" value="zf-RING_2"/>
    <property type="match status" value="1"/>
</dbReference>
<protein>
    <recommendedName>
        <fullName evidence="4">RING-type domain-containing protein</fullName>
    </recommendedName>
</protein>
<organism evidence="5 6">
    <name type="scientific">Carnegiea gigantea</name>
    <dbReference type="NCBI Taxonomy" id="171969"/>
    <lineage>
        <taxon>Eukaryota</taxon>
        <taxon>Viridiplantae</taxon>
        <taxon>Streptophyta</taxon>
        <taxon>Embryophyta</taxon>
        <taxon>Tracheophyta</taxon>
        <taxon>Spermatophyta</taxon>
        <taxon>Magnoliopsida</taxon>
        <taxon>eudicotyledons</taxon>
        <taxon>Gunneridae</taxon>
        <taxon>Pentapetalae</taxon>
        <taxon>Caryophyllales</taxon>
        <taxon>Cactineae</taxon>
        <taxon>Cactaceae</taxon>
        <taxon>Cactoideae</taxon>
        <taxon>Echinocereeae</taxon>
        <taxon>Carnegiea</taxon>
    </lineage>
</organism>
<evidence type="ECO:0000313" key="5">
    <source>
        <dbReference type="EMBL" id="KAJ8428273.1"/>
    </source>
</evidence>
<evidence type="ECO:0000256" key="3">
    <source>
        <dbReference type="SAM" id="Phobius"/>
    </source>
</evidence>
<keyword evidence="3" id="KW-0472">Membrane</keyword>
<dbReference type="OrthoDB" id="8062037at2759"/>
<evidence type="ECO:0000259" key="4">
    <source>
        <dbReference type="PROSITE" id="PS50089"/>
    </source>
</evidence>
<comment type="caution">
    <text evidence="5">The sequence shown here is derived from an EMBL/GenBank/DDBJ whole genome shotgun (WGS) entry which is preliminary data.</text>
</comment>
<dbReference type="PANTHER" id="PTHR46719:SF7">
    <property type="entry name" value="RING-H2 FINGER PROTEIN ATL71-RELATED"/>
    <property type="match status" value="1"/>
</dbReference>
<accession>A0A9Q1H0X1</accession>
<dbReference type="SUPFAM" id="SSF57850">
    <property type="entry name" value="RING/U-box"/>
    <property type="match status" value="1"/>
</dbReference>
<dbReference type="SMART" id="SM00184">
    <property type="entry name" value="RING"/>
    <property type="match status" value="1"/>
</dbReference>
<dbReference type="AlphaFoldDB" id="A0A9Q1H0X1"/>
<dbReference type="InterPro" id="IPR001841">
    <property type="entry name" value="Znf_RING"/>
</dbReference>
<dbReference type="EMBL" id="JAKOGI010001033">
    <property type="protein sequence ID" value="KAJ8428273.1"/>
    <property type="molecule type" value="Genomic_DNA"/>
</dbReference>
<feature type="domain" description="RING-type" evidence="4">
    <location>
        <begin position="117"/>
        <end position="159"/>
    </location>
</feature>
<dbReference type="GO" id="GO:0008270">
    <property type="term" value="F:zinc ion binding"/>
    <property type="evidence" value="ECO:0007669"/>
    <property type="project" value="UniProtKB-KW"/>
</dbReference>
<keyword evidence="1" id="KW-0479">Metal-binding</keyword>
<keyword evidence="1" id="KW-0863">Zinc-finger</keyword>
<dbReference type="Proteomes" id="UP001153076">
    <property type="component" value="Unassembled WGS sequence"/>
</dbReference>